<evidence type="ECO:0000313" key="4">
    <source>
        <dbReference type="EMBL" id="ONH23837.1"/>
    </source>
</evidence>
<accession>A0A1V2I2A4</accession>
<dbReference type="InterPro" id="IPR051620">
    <property type="entry name" value="ORF904-like_C"/>
</dbReference>
<evidence type="ECO:0000256" key="1">
    <source>
        <dbReference type="ARBA" id="ARBA00022801"/>
    </source>
</evidence>
<dbReference type="EMBL" id="MOMC01000079">
    <property type="protein sequence ID" value="ONH23837.1"/>
    <property type="molecule type" value="Genomic_DNA"/>
</dbReference>
<sequence>MVTGPGVAPLAAAIAAAGRGWHVFPLRPGDKRPAFPDHDADHCTRRDPRCQAGHVGWEDRATVDADRIRRGWSTGRRYNVGIAAGPSGLLVIDLDTPKPDQLPPPAEWAAVGAGCGLEVLAVLAERAAEPFPGETFTVATGRGGRHLYFTMPAGARLGNTSGKRGGGLGWLIDTRGFGGYVVAAGSTVAGRPYTVTDDRPPAPLPPWLFQRLTPPPPRPARRAGRATAPASTRRTTAYLDAVVRHETDLVAAAEAGAHNWTLYTAALVLGQFAAAGAFSTEHAADLLEQAAAGHITGPCDCHRSGVAATIRSGLRAGARNPRTVPA</sequence>
<organism evidence="4 5">
    <name type="scientific">Pseudofrankia asymbiotica</name>
    <dbReference type="NCBI Taxonomy" id="1834516"/>
    <lineage>
        <taxon>Bacteria</taxon>
        <taxon>Bacillati</taxon>
        <taxon>Actinomycetota</taxon>
        <taxon>Actinomycetes</taxon>
        <taxon>Frankiales</taxon>
        <taxon>Frankiaceae</taxon>
        <taxon>Pseudofrankia</taxon>
    </lineage>
</organism>
<feature type="domain" description="DNA primase/polymerase bifunctional N-terminal" evidence="3">
    <location>
        <begin position="13"/>
        <end position="208"/>
    </location>
</feature>
<dbReference type="InterPro" id="IPR015330">
    <property type="entry name" value="DNA_primase/pol_bifunc_N"/>
</dbReference>
<dbReference type="PANTHER" id="PTHR35372:SF2">
    <property type="entry name" value="SF3 HELICASE DOMAIN-CONTAINING PROTEIN"/>
    <property type="match status" value="1"/>
</dbReference>
<evidence type="ECO:0000313" key="5">
    <source>
        <dbReference type="Proteomes" id="UP000188929"/>
    </source>
</evidence>
<name>A0A1V2I2A4_9ACTN</name>
<keyword evidence="5" id="KW-1185">Reference proteome</keyword>
<evidence type="ECO:0000259" key="3">
    <source>
        <dbReference type="SMART" id="SM00943"/>
    </source>
</evidence>
<feature type="region of interest" description="Disordered" evidence="2">
    <location>
        <begin position="212"/>
        <end position="232"/>
    </location>
</feature>
<proteinExistence type="predicted"/>
<dbReference type="RefSeq" id="WP_076821235.1">
    <property type="nucleotide sequence ID" value="NZ_MOMC01000079.1"/>
</dbReference>
<dbReference type="OrthoDB" id="3218228at2"/>
<dbReference type="PANTHER" id="PTHR35372">
    <property type="entry name" value="ATP BINDING PROTEIN-RELATED"/>
    <property type="match status" value="1"/>
</dbReference>
<gene>
    <name evidence="4" type="ORF">BL253_31975</name>
</gene>
<dbReference type="SMART" id="SM00943">
    <property type="entry name" value="Prim-Pol"/>
    <property type="match status" value="1"/>
</dbReference>
<dbReference type="Pfam" id="PF09250">
    <property type="entry name" value="Prim-Pol"/>
    <property type="match status" value="1"/>
</dbReference>
<protein>
    <recommendedName>
        <fullName evidence="3">DNA primase/polymerase bifunctional N-terminal domain-containing protein</fullName>
    </recommendedName>
</protein>
<dbReference type="STRING" id="1834516.BL253_31975"/>
<keyword evidence="1" id="KW-0378">Hydrolase</keyword>
<reference evidence="5" key="1">
    <citation type="submission" date="2016-10" db="EMBL/GenBank/DDBJ databases">
        <title>Frankia sp. NRRL B-16386 Genome sequencing.</title>
        <authorList>
            <person name="Ghodhbane-Gtari F."/>
            <person name="Swanson E."/>
            <person name="Gueddou A."/>
            <person name="Hezbri K."/>
            <person name="Ktari K."/>
            <person name="Nouioui I."/>
            <person name="Morris K."/>
            <person name="Simpson S."/>
            <person name="Abebe-Akele F."/>
            <person name="Thomas K."/>
            <person name="Gtari M."/>
            <person name="Tisa L.S."/>
        </authorList>
    </citation>
    <scope>NUCLEOTIDE SEQUENCE [LARGE SCALE GENOMIC DNA]</scope>
    <source>
        <strain evidence="5">NRRL B-16386</strain>
    </source>
</reference>
<dbReference type="Proteomes" id="UP000188929">
    <property type="component" value="Unassembled WGS sequence"/>
</dbReference>
<dbReference type="CDD" id="cd04859">
    <property type="entry name" value="Prim_Pol"/>
    <property type="match status" value="1"/>
</dbReference>
<comment type="caution">
    <text evidence="4">The sequence shown here is derived from an EMBL/GenBank/DDBJ whole genome shotgun (WGS) entry which is preliminary data.</text>
</comment>
<dbReference type="AlphaFoldDB" id="A0A1V2I2A4"/>
<evidence type="ECO:0000256" key="2">
    <source>
        <dbReference type="SAM" id="MobiDB-lite"/>
    </source>
</evidence>
<dbReference type="SUPFAM" id="SSF56747">
    <property type="entry name" value="Prim-pol domain"/>
    <property type="match status" value="1"/>
</dbReference>
<dbReference type="GO" id="GO:0016787">
    <property type="term" value="F:hydrolase activity"/>
    <property type="evidence" value="ECO:0007669"/>
    <property type="project" value="UniProtKB-KW"/>
</dbReference>